<dbReference type="Gene3D" id="3.10.20.30">
    <property type="match status" value="1"/>
</dbReference>
<proteinExistence type="predicted"/>
<keyword evidence="3" id="KW-0560">Oxidoreductase</keyword>
<evidence type="ECO:0000256" key="3">
    <source>
        <dbReference type="ARBA" id="ARBA00023002"/>
    </source>
</evidence>
<dbReference type="GO" id="GO:0051537">
    <property type="term" value="F:2 iron, 2 sulfur cluster binding"/>
    <property type="evidence" value="ECO:0007669"/>
    <property type="project" value="UniProtKB-KW"/>
</dbReference>
<dbReference type="InterPro" id="IPR036884">
    <property type="entry name" value="2Fe-2S-bd_dom_sf"/>
</dbReference>
<evidence type="ECO:0000313" key="7">
    <source>
        <dbReference type="Proteomes" id="UP000409037"/>
    </source>
</evidence>
<dbReference type="Proteomes" id="UP000409037">
    <property type="component" value="Unassembled WGS sequence"/>
</dbReference>
<name>A0A5E7AGH8_PSEFL</name>
<dbReference type="EMBL" id="CABVHU010000001">
    <property type="protein sequence ID" value="VVN78582.1"/>
    <property type="molecule type" value="Genomic_DNA"/>
</dbReference>
<reference evidence="6 7" key="1">
    <citation type="submission" date="2019-09" db="EMBL/GenBank/DDBJ databases">
        <authorList>
            <person name="Chandra G."/>
            <person name="Truman W A."/>
        </authorList>
    </citation>
    <scope>NUCLEOTIDE SEQUENCE [LARGE SCALE GENOMIC DNA]</scope>
    <source>
        <strain evidence="6">PS833</strain>
    </source>
</reference>
<dbReference type="InterPro" id="IPR002888">
    <property type="entry name" value="2Fe-2S-bd"/>
</dbReference>
<accession>A0A5E7AGH8</accession>
<dbReference type="SUPFAM" id="SSF54292">
    <property type="entry name" value="2Fe-2S ferredoxin-like"/>
    <property type="match status" value="1"/>
</dbReference>
<dbReference type="CDD" id="cd00207">
    <property type="entry name" value="fer2"/>
    <property type="match status" value="1"/>
</dbReference>
<evidence type="ECO:0000256" key="4">
    <source>
        <dbReference type="ARBA" id="ARBA00023004"/>
    </source>
</evidence>
<dbReference type="PANTHER" id="PTHR44379:SF2">
    <property type="entry name" value="BLR6218 PROTEIN"/>
    <property type="match status" value="1"/>
</dbReference>
<organism evidence="6 7">
    <name type="scientific">Pseudomonas fluorescens</name>
    <dbReference type="NCBI Taxonomy" id="294"/>
    <lineage>
        <taxon>Bacteria</taxon>
        <taxon>Pseudomonadati</taxon>
        <taxon>Pseudomonadota</taxon>
        <taxon>Gammaproteobacteria</taxon>
        <taxon>Pseudomonadales</taxon>
        <taxon>Pseudomonadaceae</taxon>
        <taxon>Pseudomonas</taxon>
    </lineage>
</organism>
<evidence type="ECO:0000313" key="6">
    <source>
        <dbReference type="EMBL" id="VVN78582.1"/>
    </source>
</evidence>
<evidence type="ECO:0000256" key="1">
    <source>
        <dbReference type="ARBA" id="ARBA00022714"/>
    </source>
</evidence>
<dbReference type="InterPro" id="IPR051452">
    <property type="entry name" value="Diverse_Oxidoreductases"/>
</dbReference>
<dbReference type="FunFam" id="3.10.20.30:FF:000020">
    <property type="entry name" value="Xanthine dehydrogenase iron-sulfur subunit"/>
    <property type="match status" value="1"/>
</dbReference>
<keyword evidence="1" id="KW-0001">2Fe-2S</keyword>
<dbReference type="Pfam" id="PF01799">
    <property type="entry name" value="Fer2_2"/>
    <property type="match status" value="1"/>
</dbReference>
<dbReference type="Pfam" id="PF00111">
    <property type="entry name" value="Fer2"/>
    <property type="match status" value="1"/>
</dbReference>
<dbReference type="PROSITE" id="PS51085">
    <property type="entry name" value="2FE2S_FER_2"/>
    <property type="match status" value="1"/>
</dbReference>
<keyword evidence="2" id="KW-0479">Metal-binding</keyword>
<dbReference type="GO" id="GO:0046872">
    <property type="term" value="F:metal ion binding"/>
    <property type="evidence" value="ECO:0007669"/>
    <property type="project" value="UniProtKB-KW"/>
</dbReference>
<dbReference type="InterPro" id="IPR001041">
    <property type="entry name" value="2Fe-2S_ferredoxin-type"/>
</dbReference>
<dbReference type="SUPFAM" id="SSF47741">
    <property type="entry name" value="CO dehydrogenase ISP C-domain like"/>
    <property type="match status" value="1"/>
</dbReference>
<dbReference type="GO" id="GO:0016491">
    <property type="term" value="F:oxidoreductase activity"/>
    <property type="evidence" value="ECO:0007669"/>
    <property type="project" value="UniProtKB-KW"/>
</dbReference>
<dbReference type="InterPro" id="IPR036010">
    <property type="entry name" value="2Fe-2S_ferredoxin-like_sf"/>
</dbReference>
<keyword evidence="5" id="KW-0411">Iron-sulfur</keyword>
<protein>
    <submittedName>
        <fullName evidence="6">Uncharacterized protein</fullName>
    </submittedName>
</protein>
<evidence type="ECO:0000256" key="5">
    <source>
        <dbReference type="ARBA" id="ARBA00023014"/>
    </source>
</evidence>
<dbReference type="AlphaFoldDB" id="A0A5E7AGH8"/>
<evidence type="ECO:0000256" key="2">
    <source>
        <dbReference type="ARBA" id="ARBA00022723"/>
    </source>
</evidence>
<dbReference type="Gene3D" id="1.10.150.120">
    <property type="entry name" value="[2Fe-2S]-binding domain"/>
    <property type="match status" value="1"/>
</dbReference>
<sequence>MNENAVCISDAFASKLRSYKNAYGAVIERALQNTVSLRTFAMLTLNINGKDQALDVPADMPLLWVLRDVAHLTGTKFGCGMAQCGACTVHVDGAPLRACVTPATAVAHGQKILTIEGLSTDGSHPVQRAWAELDVVQCGYCQSGQIMSAAALLAKIPQPTDSDIDQALSGNICRCGTYPRIRAAVKRAAEIG</sequence>
<dbReference type="PANTHER" id="PTHR44379">
    <property type="entry name" value="OXIDOREDUCTASE WITH IRON-SULFUR SUBUNIT"/>
    <property type="match status" value="1"/>
</dbReference>
<gene>
    <name evidence="6" type="ORF">PS833_00919</name>
</gene>
<dbReference type="InterPro" id="IPR006058">
    <property type="entry name" value="2Fe2S_fd_BS"/>
</dbReference>
<dbReference type="PROSITE" id="PS00197">
    <property type="entry name" value="2FE2S_FER_1"/>
    <property type="match status" value="1"/>
</dbReference>
<dbReference type="InterPro" id="IPR012675">
    <property type="entry name" value="Beta-grasp_dom_sf"/>
</dbReference>
<keyword evidence="4" id="KW-0408">Iron</keyword>